<feature type="signal peptide" evidence="3">
    <location>
        <begin position="1"/>
        <end position="18"/>
    </location>
</feature>
<feature type="chain" id="PRO_5034828171" description="MHC class I-like antigen recognition-like domain-containing protein" evidence="3">
    <location>
        <begin position="19"/>
        <end position="266"/>
    </location>
</feature>
<keyword evidence="2" id="KW-0472">Membrane</keyword>
<dbReference type="GO" id="GO:0001916">
    <property type="term" value="P:positive regulation of T cell mediated cytotoxicity"/>
    <property type="evidence" value="ECO:0007669"/>
    <property type="project" value="TreeGrafter"/>
</dbReference>
<dbReference type="GO" id="GO:0048007">
    <property type="term" value="P:antigen processing and presentation, exogenous lipid antigen via MHC class Ib"/>
    <property type="evidence" value="ECO:0007669"/>
    <property type="project" value="TreeGrafter"/>
</dbReference>
<dbReference type="AlphaFoldDB" id="A0A8C0VW00"/>
<dbReference type="InterPro" id="IPR011161">
    <property type="entry name" value="MHC_I-like_Ag-recog"/>
</dbReference>
<accession>A0A8C0VW00</accession>
<dbReference type="Gene3D" id="3.30.500.10">
    <property type="entry name" value="MHC class I-like antigen recognition-like"/>
    <property type="match status" value="1"/>
</dbReference>
<dbReference type="InterPro" id="IPR037055">
    <property type="entry name" value="MHC_I-like_Ag-recog_sf"/>
</dbReference>
<name>A0A8C0VW00_CASCN</name>
<dbReference type="GO" id="GO:0030884">
    <property type="term" value="F:exogenous lipid antigen binding"/>
    <property type="evidence" value="ECO:0007669"/>
    <property type="project" value="TreeGrafter"/>
</dbReference>
<dbReference type="InterPro" id="IPR011162">
    <property type="entry name" value="MHC_I/II-like_Ag-recog"/>
</dbReference>
<keyword evidence="3" id="KW-0732">Signal</keyword>
<dbReference type="GO" id="GO:0030883">
    <property type="term" value="F:endogenous lipid antigen binding"/>
    <property type="evidence" value="ECO:0007669"/>
    <property type="project" value="TreeGrafter"/>
</dbReference>
<reference evidence="5" key="1">
    <citation type="submission" date="2023-09" db="UniProtKB">
        <authorList>
            <consortium name="Ensembl"/>
        </authorList>
    </citation>
    <scope>IDENTIFICATION</scope>
</reference>
<dbReference type="Pfam" id="PF16497">
    <property type="entry name" value="MHC_I_3"/>
    <property type="match status" value="1"/>
</dbReference>
<evidence type="ECO:0000259" key="4">
    <source>
        <dbReference type="Pfam" id="PF16497"/>
    </source>
</evidence>
<keyword evidence="1" id="KW-0325">Glycoprotein</keyword>
<sequence length="266" mass="29998">MLLLLLSLLAAFILSADSEIGESSGFEASASLYITQITSSYNHSWVQSLVSVWMDEFLTHRWDSTSGSFIFLHPSPGATFSYREWSNLDKFFQANFRDQIVNTYSSRLQFEYPFVTQVAAGCELHSGKGFVGFLKIACQGSNFFSFQNKSCSPSPNGGGRAQQACSVFNQYNSYTERVHRLLSDTCLMFLWGLLEAGKAKFQRQEHPNSVGWIFLAVIMTLVVLSGLVFWSRKHPVSSFSIISSLSLQEEKQFYLLLFSYSSRDSC</sequence>
<feature type="transmembrane region" description="Helical" evidence="2">
    <location>
        <begin position="210"/>
        <end position="230"/>
    </location>
</feature>
<dbReference type="GO" id="GO:0071723">
    <property type="term" value="F:lipopeptide binding"/>
    <property type="evidence" value="ECO:0007669"/>
    <property type="project" value="TreeGrafter"/>
</dbReference>
<dbReference type="Ensembl" id="ENSCCNT00000000880.1">
    <property type="protein sequence ID" value="ENSCCNP00000000683.1"/>
    <property type="gene ID" value="ENSCCNG00000000753.1"/>
</dbReference>
<proteinExistence type="predicted"/>
<dbReference type="SUPFAM" id="SSF54452">
    <property type="entry name" value="MHC antigen-recognition domain"/>
    <property type="match status" value="1"/>
</dbReference>
<dbReference type="GO" id="GO:0006955">
    <property type="term" value="P:immune response"/>
    <property type="evidence" value="ECO:0007669"/>
    <property type="project" value="TreeGrafter"/>
</dbReference>
<dbReference type="GO" id="GO:0009897">
    <property type="term" value="C:external side of plasma membrane"/>
    <property type="evidence" value="ECO:0007669"/>
    <property type="project" value="TreeGrafter"/>
</dbReference>
<keyword evidence="2" id="KW-0812">Transmembrane</keyword>
<feature type="domain" description="MHC class I-like antigen recognition-like" evidence="4">
    <location>
        <begin position="1"/>
        <end position="199"/>
    </location>
</feature>
<dbReference type="PANTHER" id="PTHR16675:SF160">
    <property type="entry name" value="T-CELL SURFACE GLYCOPROTEIN CD1A"/>
    <property type="match status" value="1"/>
</dbReference>
<evidence type="ECO:0000256" key="2">
    <source>
        <dbReference type="SAM" id="Phobius"/>
    </source>
</evidence>
<evidence type="ECO:0000313" key="5">
    <source>
        <dbReference type="Ensembl" id="ENSCCNP00000000683.1"/>
    </source>
</evidence>
<dbReference type="PANTHER" id="PTHR16675">
    <property type="entry name" value="MHC CLASS I-RELATED"/>
    <property type="match status" value="1"/>
</dbReference>
<dbReference type="InterPro" id="IPR050208">
    <property type="entry name" value="MHC_class-I_related"/>
</dbReference>
<evidence type="ECO:0000256" key="3">
    <source>
        <dbReference type="SAM" id="SignalP"/>
    </source>
</evidence>
<keyword evidence="2" id="KW-1133">Transmembrane helix</keyword>
<dbReference type="GO" id="GO:0048006">
    <property type="term" value="P:antigen processing and presentation, endogenous lipid antigen via MHC class Ib"/>
    <property type="evidence" value="ECO:0007669"/>
    <property type="project" value="TreeGrafter"/>
</dbReference>
<dbReference type="GO" id="GO:0005615">
    <property type="term" value="C:extracellular space"/>
    <property type="evidence" value="ECO:0007669"/>
    <property type="project" value="TreeGrafter"/>
</dbReference>
<protein>
    <recommendedName>
        <fullName evidence="4">MHC class I-like antigen recognition-like domain-containing protein</fullName>
    </recommendedName>
</protein>
<evidence type="ECO:0000256" key="1">
    <source>
        <dbReference type="ARBA" id="ARBA00023180"/>
    </source>
</evidence>
<organism evidence="5">
    <name type="scientific">Castor canadensis</name>
    <name type="common">American beaver</name>
    <dbReference type="NCBI Taxonomy" id="51338"/>
    <lineage>
        <taxon>Eukaryota</taxon>
        <taxon>Metazoa</taxon>
        <taxon>Chordata</taxon>
        <taxon>Craniata</taxon>
        <taxon>Vertebrata</taxon>
        <taxon>Euteleostomi</taxon>
        <taxon>Mammalia</taxon>
        <taxon>Eutheria</taxon>
        <taxon>Euarchontoglires</taxon>
        <taxon>Glires</taxon>
        <taxon>Rodentia</taxon>
        <taxon>Castorimorpha</taxon>
        <taxon>Castoridae</taxon>
        <taxon>Castor</taxon>
    </lineage>
</organism>